<sequence>MERNSTILIVEDSDTDFDISIRAFKKTGIINKIFRCTDGDDALDYLYRRGEYKGNNEPLPNVILLDLNLPGTDGREVLETIKADDNLKSIPVIVLTTSSDERDIEQCYRYGANSYILKPVNFESYIEAIQRLKDFWFEVVVIPGDER</sequence>
<evidence type="ECO:0000313" key="4">
    <source>
        <dbReference type="Proteomes" id="UP000218172"/>
    </source>
</evidence>
<evidence type="ECO:0000256" key="1">
    <source>
        <dbReference type="PROSITE-ProRule" id="PRU00169"/>
    </source>
</evidence>
<dbReference type="EMBL" id="NVQR01000105">
    <property type="protein sequence ID" value="PCH59882.1"/>
    <property type="molecule type" value="Genomic_DNA"/>
</dbReference>
<name>A0A2A4MJ11_9GAMM</name>
<dbReference type="Gene3D" id="3.40.50.2300">
    <property type="match status" value="1"/>
</dbReference>
<comment type="caution">
    <text evidence="3">The sequence shown here is derived from an EMBL/GenBank/DDBJ whole genome shotgun (WGS) entry which is preliminary data.</text>
</comment>
<keyword evidence="1" id="KW-0597">Phosphoprotein</keyword>
<evidence type="ECO:0000313" key="3">
    <source>
        <dbReference type="EMBL" id="PCH59882.1"/>
    </source>
</evidence>
<dbReference type="CDD" id="cd17557">
    <property type="entry name" value="REC_Rcp-like"/>
    <property type="match status" value="1"/>
</dbReference>
<dbReference type="PROSITE" id="PS50110">
    <property type="entry name" value="RESPONSE_REGULATORY"/>
    <property type="match status" value="1"/>
</dbReference>
<organism evidence="3 4">
    <name type="scientific">SAR86 cluster bacterium</name>
    <dbReference type="NCBI Taxonomy" id="2030880"/>
    <lineage>
        <taxon>Bacteria</taxon>
        <taxon>Pseudomonadati</taxon>
        <taxon>Pseudomonadota</taxon>
        <taxon>Gammaproteobacteria</taxon>
        <taxon>SAR86 cluster</taxon>
    </lineage>
</organism>
<dbReference type="InterPro" id="IPR001789">
    <property type="entry name" value="Sig_transdc_resp-reg_receiver"/>
</dbReference>
<feature type="domain" description="Response regulatory" evidence="2">
    <location>
        <begin position="6"/>
        <end position="133"/>
    </location>
</feature>
<accession>A0A2A4MJ11</accession>
<dbReference type="SUPFAM" id="SSF52172">
    <property type="entry name" value="CheY-like"/>
    <property type="match status" value="1"/>
</dbReference>
<feature type="modified residue" description="4-aspartylphosphate" evidence="1">
    <location>
        <position position="66"/>
    </location>
</feature>
<dbReference type="Proteomes" id="UP000218172">
    <property type="component" value="Unassembled WGS sequence"/>
</dbReference>
<dbReference type="Pfam" id="PF00072">
    <property type="entry name" value="Response_reg"/>
    <property type="match status" value="1"/>
</dbReference>
<proteinExistence type="predicted"/>
<evidence type="ECO:0000259" key="2">
    <source>
        <dbReference type="PROSITE" id="PS50110"/>
    </source>
</evidence>
<gene>
    <name evidence="3" type="ORF">COC19_06570</name>
</gene>
<dbReference type="PANTHER" id="PTHR44520">
    <property type="entry name" value="RESPONSE REGULATOR RCP1-RELATED"/>
    <property type="match status" value="1"/>
</dbReference>
<dbReference type="SMART" id="SM00448">
    <property type="entry name" value="REC"/>
    <property type="match status" value="1"/>
</dbReference>
<dbReference type="InterPro" id="IPR052893">
    <property type="entry name" value="TCS_response_regulator"/>
</dbReference>
<reference evidence="4" key="1">
    <citation type="submission" date="2017-08" db="EMBL/GenBank/DDBJ databases">
        <title>A dynamic microbial community with high functional redundancy inhabits the cold, oxic subseafloor aquifer.</title>
        <authorList>
            <person name="Tully B.J."/>
            <person name="Wheat C.G."/>
            <person name="Glazer B.T."/>
            <person name="Huber J.A."/>
        </authorList>
    </citation>
    <scope>NUCLEOTIDE SEQUENCE [LARGE SCALE GENOMIC DNA]</scope>
</reference>
<protein>
    <submittedName>
        <fullName evidence="3">Two-component system response regulator</fullName>
    </submittedName>
</protein>
<dbReference type="InterPro" id="IPR011006">
    <property type="entry name" value="CheY-like_superfamily"/>
</dbReference>
<dbReference type="GO" id="GO:0000160">
    <property type="term" value="P:phosphorelay signal transduction system"/>
    <property type="evidence" value="ECO:0007669"/>
    <property type="project" value="InterPro"/>
</dbReference>
<dbReference type="AlphaFoldDB" id="A0A2A4MJ11"/>